<dbReference type="CDD" id="cd11614">
    <property type="entry name" value="SAF_CpaB_FlgA_like"/>
    <property type="match status" value="1"/>
</dbReference>
<evidence type="ECO:0000313" key="4">
    <source>
        <dbReference type="Proteomes" id="UP000001029"/>
    </source>
</evidence>
<dbReference type="InterPro" id="IPR013974">
    <property type="entry name" value="SAF"/>
</dbReference>
<evidence type="ECO:0000259" key="2">
    <source>
        <dbReference type="SMART" id="SM00858"/>
    </source>
</evidence>
<dbReference type="KEGG" id="emi:Emin_1315"/>
<dbReference type="STRING" id="445932.Emin_1315"/>
<protein>
    <submittedName>
        <fullName evidence="3">SAF domain protein</fullName>
    </submittedName>
</protein>
<gene>
    <name evidence="3" type="ordered locus">Emin_1315</name>
</gene>
<dbReference type="AlphaFoldDB" id="B2KEB9"/>
<dbReference type="EMBL" id="CP001055">
    <property type="protein sequence ID" value="ACC98865.1"/>
    <property type="molecule type" value="Genomic_DNA"/>
</dbReference>
<dbReference type="Proteomes" id="UP000001029">
    <property type="component" value="Chromosome"/>
</dbReference>
<keyword evidence="4" id="KW-1185">Reference proteome</keyword>
<organism evidence="3 4">
    <name type="scientific">Elusimicrobium minutum (strain Pei191)</name>
    <dbReference type="NCBI Taxonomy" id="445932"/>
    <lineage>
        <taxon>Bacteria</taxon>
        <taxon>Pseudomonadati</taxon>
        <taxon>Elusimicrobiota</taxon>
        <taxon>Elusimicrobia</taxon>
        <taxon>Elusimicrobiales</taxon>
        <taxon>Elusimicrobiaceae</taxon>
        <taxon>Elusimicrobium</taxon>
    </lineage>
</organism>
<sequence length="215" mass="23656">MKKILLLSALFFSALFSYSEPIKVFVALHDIPALSVITGQDIATAVPAIAERDAFFSEQDIALIEGAVALVNIPKGTQIKKNSLKLKDKKPSSSELNKGWGYYILPVDIQTADMVLSNGGSRERVDLIVRTYREIGDLNEPVVFTLLQNIEVKDVLENNGAYSLLLITDPADAQLLFLTEKKDAFVKVLLRAETDIGLHNISVTQTKNIIAKKGE</sequence>
<keyword evidence="1" id="KW-0732">Signal</keyword>
<dbReference type="RefSeq" id="WP_012415480.1">
    <property type="nucleotide sequence ID" value="NC_010644.1"/>
</dbReference>
<name>B2KEB9_ELUMP</name>
<proteinExistence type="predicted"/>
<dbReference type="Pfam" id="PF08666">
    <property type="entry name" value="SAF"/>
    <property type="match status" value="1"/>
</dbReference>
<feature type="signal peptide" evidence="1">
    <location>
        <begin position="1"/>
        <end position="19"/>
    </location>
</feature>
<dbReference type="HOGENOM" id="CLU_1281520_0_0_0"/>
<reference evidence="3 4" key="1">
    <citation type="journal article" date="2009" name="Appl. Environ. Microbiol.">
        <title>Genomic analysis of 'Elusimicrobium minutum,' the first cultivated representative of the phylum 'Elusimicrobia' (formerly termite group 1).</title>
        <authorList>
            <person name="Herlemann D.P.R."/>
            <person name="Geissinger O."/>
            <person name="Ikeda-Ohtsubo W."/>
            <person name="Kunin V."/>
            <person name="Sun H."/>
            <person name="Lapidus A."/>
            <person name="Hugenholtz P."/>
            <person name="Brune A."/>
        </authorList>
    </citation>
    <scope>NUCLEOTIDE SEQUENCE [LARGE SCALE GENOMIC DNA]</scope>
    <source>
        <strain evidence="3 4">Pei191</strain>
    </source>
</reference>
<accession>B2KEB9</accession>
<feature type="chain" id="PRO_5002778396" evidence="1">
    <location>
        <begin position="20"/>
        <end position="215"/>
    </location>
</feature>
<evidence type="ECO:0000313" key="3">
    <source>
        <dbReference type="EMBL" id="ACC98865.1"/>
    </source>
</evidence>
<feature type="domain" description="SAF" evidence="2">
    <location>
        <begin position="22"/>
        <end position="85"/>
    </location>
</feature>
<evidence type="ECO:0000256" key="1">
    <source>
        <dbReference type="SAM" id="SignalP"/>
    </source>
</evidence>
<dbReference type="SMART" id="SM00858">
    <property type="entry name" value="SAF"/>
    <property type="match status" value="1"/>
</dbReference>